<evidence type="ECO:0000256" key="5">
    <source>
        <dbReference type="ARBA" id="ARBA00022692"/>
    </source>
</evidence>
<proteinExistence type="inferred from homology"/>
<evidence type="ECO:0000256" key="3">
    <source>
        <dbReference type="ARBA" id="ARBA00022448"/>
    </source>
</evidence>
<dbReference type="EMBL" id="RFFI01000106">
    <property type="protein sequence ID" value="RMI06551.1"/>
    <property type="molecule type" value="Genomic_DNA"/>
</dbReference>
<dbReference type="InterPro" id="IPR002293">
    <property type="entry name" value="AA/rel_permease1"/>
</dbReference>
<evidence type="ECO:0000256" key="9">
    <source>
        <dbReference type="SAM" id="Phobius"/>
    </source>
</evidence>
<dbReference type="OrthoDB" id="3185104at2"/>
<dbReference type="NCBIfam" id="TIGR00905">
    <property type="entry name" value="2A0302"/>
    <property type="match status" value="1"/>
</dbReference>
<feature type="transmembrane region" description="Helical" evidence="9">
    <location>
        <begin position="206"/>
        <end position="226"/>
    </location>
</feature>
<keyword evidence="11" id="KW-1185">Reference proteome</keyword>
<evidence type="ECO:0000256" key="1">
    <source>
        <dbReference type="ARBA" id="ARBA00004651"/>
    </source>
</evidence>
<comment type="caution">
    <text evidence="10">The sequence shown here is derived from an EMBL/GenBank/DDBJ whole genome shotgun (WGS) entry which is preliminary data.</text>
</comment>
<dbReference type="InterPro" id="IPR050367">
    <property type="entry name" value="APC_superfamily"/>
</dbReference>
<feature type="transmembrane region" description="Helical" evidence="9">
    <location>
        <begin position="339"/>
        <end position="359"/>
    </location>
</feature>
<dbReference type="Pfam" id="PF13520">
    <property type="entry name" value="AA_permease_2"/>
    <property type="match status" value="1"/>
</dbReference>
<reference evidence="10 11" key="1">
    <citation type="submission" date="2018-10" db="EMBL/GenBank/DDBJ databases">
        <title>Isolation, diversity and antifungal activity of actinobacteria from wheat.</title>
        <authorList>
            <person name="Han C."/>
        </authorList>
    </citation>
    <scope>NUCLEOTIDE SEQUENCE [LARGE SCALE GENOMIC DNA]</scope>
    <source>
        <strain evidence="10 11">NEAU-YY56</strain>
    </source>
</reference>
<comment type="subcellular location">
    <subcellularLocation>
        <location evidence="1">Cell membrane</location>
        <topology evidence="1">Multi-pass membrane protein</topology>
    </subcellularLocation>
</comment>
<evidence type="ECO:0000256" key="4">
    <source>
        <dbReference type="ARBA" id="ARBA00022475"/>
    </source>
</evidence>
<evidence type="ECO:0000313" key="10">
    <source>
        <dbReference type="EMBL" id="RMI06551.1"/>
    </source>
</evidence>
<organism evidence="10 11">
    <name type="scientific">Cellulomonas triticagri</name>
    <dbReference type="NCBI Taxonomy" id="2483352"/>
    <lineage>
        <taxon>Bacteria</taxon>
        <taxon>Bacillati</taxon>
        <taxon>Actinomycetota</taxon>
        <taxon>Actinomycetes</taxon>
        <taxon>Micrococcales</taxon>
        <taxon>Cellulomonadaceae</taxon>
        <taxon>Cellulomonas</taxon>
    </lineage>
</organism>
<keyword evidence="5 9" id="KW-0812">Transmembrane</keyword>
<keyword evidence="7 9" id="KW-1133">Transmembrane helix</keyword>
<dbReference type="Proteomes" id="UP000269289">
    <property type="component" value="Unassembled WGS sequence"/>
</dbReference>
<feature type="transmembrane region" description="Helical" evidence="9">
    <location>
        <begin position="21"/>
        <end position="41"/>
    </location>
</feature>
<evidence type="ECO:0000256" key="6">
    <source>
        <dbReference type="ARBA" id="ARBA00022970"/>
    </source>
</evidence>
<feature type="transmembrane region" description="Helical" evidence="9">
    <location>
        <begin position="47"/>
        <end position="70"/>
    </location>
</feature>
<feature type="transmembrane region" description="Helical" evidence="9">
    <location>
        <begin position="136"/>
        <end position="154"/>
    </location>
</feature>
<feature type="transmembrane region" description="Helical" evidence="9">
    <location>
        <begin position="365"/>
        <end position="386"/>
    </location>
</feature>
<feature type="transmembrane region" description="Helical" evidence="9">
    <location>
        <begin position="421"/>
        <end position="442"/>
    </location>
</feature>
<dbReference type="PIRSF" id="PIRSF006060">
    <property type="entry name" value="AA_transporter"/>
    <property type="match status" value="1"/>
</dbReference>
<protein>
    <submittedName>
        <fullName evidence="10">Amino acid permease</fullName>
    </submittedName>
</protein>
<accession>A0A3M2J3C2</accession>
<feature type="transmembrane region" description="Helical" evidence="9">
    <location>
        <begin position="95"/>
        <end position="116"/>
    </location>
</feature>
<evidence type="ECO:0000256" key="2">
    <source>
        <dbReference type="ARBA" id="ARBA00008220"/>
    </source>
</evidence>
<gene>
    <name evidence="10" type="ORF">EBM89_16115</name>
</gene>
<dbReference type="InterPro" id="IPR004754">
    <property type="entry name" value="Amino_acid_antiprt"/>
</dbReference>
<feature type="transmembrane region" description="Helical" evidence="9">
    <location>
        <begin position="398"/>
        <end position="415"/>
    </location>
</feature>
<dbReference type="AlphaFoldDB" id="A0A3M2J3C2"/>
<keyword evidence="3" id="KW-0813">Transport</keyword>
<dbReference type="GO" id="GO:0006865">
    <property type="term" value="P:amino acid transport"/>
    <property type="evidence" value="ECO:0007669"/>
    <property type="project" value="UniProtKB-KW"/>
</dbReference>
<evidence type="ECO:0000256" key="8">
    <source>
        <dbReference type="ARBA" id="ARBA00023136"/>
    </source>
</evidence>
<evidence type="ECO:0000256" key="7">
    <source>
        <dbReference type="ARBA" id="ARBA00022989"/>
    </source>
</evidence>
<keyword evidence="6" id="KW-0029">Amino-acid transport</keyword>
<dbReference type="GO" id="GO:0022857">
    <property type="term" value="F:transmembrane transporter activity"/>
    <property type="evidence" value="ECO:0007669"/>
    <property type="project" value="InterPro"/>
</dbReference>
<comment type="similarity">
    <text evidence="2">Belongs to the amino acid-polyamine-organocation (APC) superfamily. Basic amino acid/polyamine antiporter (APA) (TC 2.A.3.2) family.</text>
</comment>
<keyword evidence="4" id="KW-1003">Cell membrane</keyword>
<evidence type="ECO:0000313" key="11">
    <source>
        <dbReference type="Proteomes" id="UP000269289"/>
    </source>
</evidence>
<feature type="transmembrane region" description="Helical" evidence="9">
    <location>
        <begin position="284"/>
        <end position="308"/>
    </location>
</feature>
<dbReference type="RefSeq" id="WP_122150673.1">
    <property type="nucleotide sequence ID" value="NZ_RFFI01000106.1"/>
</dbReference>
<dbReference type="GO" id="GO:0005886">
    <property type="term" value="C:plasma membrane"/>
    <property type="evidence" value="ECO:0007669"/>
    <property type="project" value="UniProtKB-SubCell"/>
</dbReference>
<name>A0A3M2J3C2_9CELL</name>
<dbReference type="Gene3D" id="1.20.1740.10">
    <property type="entry name" value="Amino acid/polyamine transporter I"/>
    <property type="match status" value="1"/>
</dbReference>
<dbReference type="PANTHER" id="PTHR42770">
    <property type="entry name" value="AMINO ACID TRANSPORTER-RELATED"/>
    <property type="match status" value="1"/>
</dbReference>
<feature type="transmembrane region" description="Helical" evidence="9">
    <location>
        <begin position="454"/>
        <end position="475"/>
    </location>
</feature>
<feature type="transmembrane region" description="Helical" evidence="9">
    <location>
        <begin position="166"/>
        <end position="186"/>
    </location>
</feature>
<dbReference type="PANTHER" id="PTHR42770:SF4">
    <property type="entry name" value="ARGININE_ORNITHINE ANTIPORTER-RELATED"/>
    <property type="match status" value="1"/>
</dbReference>
<feature type="transmembrane region" description="Helical" evidence="9">
    <location>
        <begin position="238"/>
        <end position="264"/>
    </location>
</feature>
<sequence>MTADVRESPPGQAVGRTLSRWTLAALTVGTMVGGGVFSLPGEFARSTGVVGAAIAWTLAGAGMLTLAVVFQRLSERRPDLDAGVYAYARAGFGRYAGFLSMIGYWAVAVLGNVVYWTLVMSTIGEWVPALRGGSTVAAVAASSAGLWFFHVLIARGVHSATALNRVVTVAKLVPLLVFVVIVGSAFDPAVFADNLVSDLDGGSIPAQLSGTIAVTVFVFIGVEGANTYSRYARRRRDVGWATITGFLSVLVLFVLVAMVGYGVLPMAEIAALEQPSVAGVLTHVVGEWGAVLVAVGLLVSVLGAYLAWSLMAAEVVVNAAHEGDLPAWFARENARKAPVGALVLTNATVQVFLLLALLAEDAFDAAVALTTSMVLVPYLLSAGFAVQEALAAPARRTGLLVVAVLAVAYTAFLFYGAGPRYVLMSAVIYAPATVLFVAARRSRGERALTRPERVVCGVVVTAAVAAVGLLATGVVEVG</sequence>
<keyword evidence="8 9" id="KW-0472">Membrane</keyword>